<dbReference type="EMBL" id="LFMY01000005">
    <property type="protein sequence ID" value="OKL60640.1"/>
    <property type="molecule type" value="Genomic_DNA"/>
</dbReference>
<feature type="compositionally biased region" description="Basic and acidic residues" evidence="8">
    <location>
        <begin position="518"/>
        <end position="532"/>
    </location>
</feature>
<protein>
    <submittedName>
        <fullName evidence="10">Uncharacterized protein</fullName>
    </submittedName>
</protein>
<evidence type="ECO:0000256" key="5">
    <source>
        <dbReference type="ARBA" id="ARBA00022989"/>
    </source>
</evidence>
<evidence type="ECO:0000256" key="3">
    <source>
        <dbReference type="ARBA" id="ARBA00022448"/>
    </source>
</evidence>
<keyword evidence="4 9" id="KW-0812">Transmembrane</keyword>
<dbReference type="InterPro" id="IPR036259">
    <property type="entry name" value="MFS_trans_sf"/>
</dbReference>
<gene>
    <name evidence="10" type="ORF">UA08_04149</name>
</gene>
<dbReference type="Proteomes" id="UP000214365">
    <property type="component" value="Unassembled WGS sequence"/>
</dbReference>
<evidence type="ECO:0000313" key="10">
    <source>
        <dbReference type="EMBL" id="OKL60640.1"/>
    </source>
</evidence>
<evidence type="ECO:0000256" key="2">
    <source>
        <dbReference type="ARBA" id="ARBA00010992"/>
    </source>
</evidence>
<dbReference type="GO" id="GO:0005351">
    <property type="term" value="F:carbohydrate:proton symporter activity"/>
    <property type="evidence" value="ECO:0007669"/>
    <property type="project" value="TreeGrafter"/>
</dbReference>
<dbReference type="SUPFAM" id="SSF103473">
    <property type="entry name" value="MFS general substrate transporter"/>
    <property type="match status" value="1"/>
</dbReference>
<evidence type="ECO:0000256" key="7">
    <source>
        <dbReference type="RuleBase" id="RU003346"/>
    </source>
</evidence>
<feature type="transmembrane region" description="Helical" evidence="9">
    <location>
        <begin position="175"/>
        <end position="196"/>
    </location>
</feature>
<keyword evidence="5 9" id="KW-1133">Transmembrane helix</keyword>
<feature type="transmembrane region" description="Helical" evidence="9">
    <location>
        <begin position="434"/>
        <end position="455"/>
    </location>
</feature>
<dbReference type="GO" id="GO:0016020">
    <property type="term" value="C:membrane"/>
    <property type="evidence" value="ECO:0007669"/>
    <property type="project" value="UniProtKB-SubCell"/>
</dbReference>
<dbReference type="NCBIfam" id="TIGR00879">
    <property type="entry name" value="SP"/>
    <property type="match status" value="1"/>
</dbReference>
<evidence type="ECO:0000313" key="11">
    <source>
        <dbReference type="Proteomes" id="UP000214365"/>
    </source>
</evidence>
<feature type="transmembrane region" description="Helical" evidence="9">
    <location>
        <begin position="307"/>
        <end position="327"/>
    </location>
</feature>
<evidence type="ECO:0000256" key="1">
    <source>
        <dbReference type="ARBA" id="ARBA00004141"/>
    </source>
</evidence>
<dbReference type="PANTHER" id="PTHR48022">
    <property type="entry name" value="PLASTIDIC GLUCOSE TRANSPORTER 4"/>
    <property type="match status" value="1"/>
</dbReference>
<dbReference type="InterPro" id="IPR050360">
    <property type="entry name" value="MFS_Sugar_Transporters"/>
</dbReference>
<dbReference type="InterPro" id="IPR003663">
    <property type="entry name" value="Sugar/inositol_transpt"/>
</dbReference>
<accession>A0A1Q5Q9L0</accession>
<reference evidence="10 11" key="1">
    <citation type="submission" date="2015-06" db="EMBL/GenBank/DDBJ databases">
        <title>Talaromyces atroroseus IBT 11181 draft genome.</title>
        <authorList>
            <person name="Rasmussen K.B."/>
            <person name="Rasmussen S."/>
            <person name="Petersen B."/>
            <person name="Sicheritz-Ponten T."/>
            <person name="Mortensen U.H."/>
            <person name="Thrane U."/>
        </authorList>
    </citation>
    <scope>NUCLEOTIDE SEQUENCE [LARGE SCALE GENOMIC DNA]</scope>
    <source>
        <strain evidence="10 11">IBT 11181</strain>
    </source>
</reference>
<feature type="transmembrane region" description="Helical" evidence="9">
    <location>
        <begin position="405"/>
        <end position="422"/>
    </location>
</feature>
<comment type="caution">
    <text evidence="10">The sequence shown here is derived from an EMBL/GenBank/DDBJ whole genome shotgun (WGS) entry which is preliminary data.</text>
</comment>
<feature type="transmembrane region" description="Helical" evidence="9">
    <location>
        <begin position="369"/>
        <end position="393"/>
    </location>
</feature>
<sequence>MPRKYWGGSGDALTVWISVAASTVLIFYGYDQGVFGNVLIGEDFLQTMGHPSSNMQATMTSVYNLGCFVGAMSTIWTGDIFGRPRQIIVGSTVIAIGAVIQTASYSVAQMMCGRVIAGLGTGMNTATAGVWQAETSKMRSRGKLVIIQMANCITGFSISNWLTLGFSFASGSVAWRFPLAFQIFFTLLIYVLCPFLPDSPRLLIRKGKYDEAREVIAALEGDGATPETPSVKSQFNIIKDILDREHLTSYTWAQLLTGRGPSGVLRRMILGAWMQAMNQISGINITSYYMSYVFINALNINELLSRILAAAGSVDYLIFSCLAYFIIERFGRRKVMMCSAAACCTCWIVIAIVLAISDTGRGDSYKLGIVAVSFFFVFFASFGMGVLGVPWLYPTEINALEMRTKGSSLAMATNWIMNYMVVQVTPPGIANLGWKFWIIWACICFSFIPITYLFYPETANRTLEDIDRFFETKPGIIIAWNKTATQLQRPEEYIRMDEEFAQLANSEKMFDSSNQGEKASHADVKTVHREHV</sequence>
<feature type="transmembrane region" description="Helical" evidence="9">
    <location>
        <begin position="88"/>
        <end position="108"/>
    </location>
</feature>
<dbReference type="Pfam" id="PF00083">
    <property type="entry name" value="Sugar_tr"/>
    <property type="match status" value="1"/>
</dbReference>
<feature type="transmembrane region" description="Helical" evidence="9">
    <location>
        <begin position="145"/>
        <end position="169"/>
    </location>
</feature>
<evidence type="ECO:0000256" key="4">
    <source>
        <dbReference type="ARBA" id="ARBA00022692"/>
    </source>
</evidence>
<dbReference type="PANTHER" id="PTHR48022:SF26">
    <property type="entry name" value="MAJOR FACILITATOR SUPERFAMILY (MFS) PROFILE DOMAIN-CONTAINING PROTEIN-RELATED"/>
    <property type="match status" value="1"/>
</dbReference>
<dbReference type="PRINTS" id="PR00171">
    <property type="entry name" value="SUGRTRNSPORT"/>
</dbReference>
<proteinExistence type="inferred from homology"/>
<comment type="subcellular location">
    <subcellularLocation>
        <location evidence="1">Membrane</location>
        <topology evidence="1">Multi-pass membrane protein</topology>
    </subcellularLocation>
</comment>
<feature type="transmembrane region" description="Helical" evidence="9">
    <location>
        <begin position="339"/>
        <end position="357"/>
    </location>
</feature>
<dbReference type="OrthoDB" id="6339427at2759"/>
<name>A0A1Q5Q9L0_TALAT</name>
<feature type="region of interest" description="Disordered" evidence="8">
    <location>
        <begin position="510"/>
        <end position="532"/>
    </location>
</feature>
<feature type="transmembrane region" description="Helical" evidence="9">
    <location>
        <begin position="276"/>
        <end position="295"/>
    </location>
</feature>
<evidence type="ECO:0000256" key="9">
    <source>
        <dbReference type="SAM" id="Phobius"/>
    </source>
</evidence>
<dbReference type="InterPro" id="IPR005828">
    <property type="entry name" value="MFS_sugar_transport-like"/>
</dbReference>
<organism evidence="10 11">
    <name type="scientific">Talaromyces atroroseus</name>
    <dbReference type="NCBI Taxonomy" id="1441469"/>
    <lineage>
        <taxon>Eukaryota</taxon>
        <taxon>Fungi</taxon>
        <taxon>Dikarya</taxon>
        <taxon>Ascomycota</taxon>
        <taxon>Pezizomycotina</taxon>
        <taxon>Eurotiomycetes</taxon>
        <taxon>Eurotiomycetidae</taxon>
        <taxon>Eurotiales</taxon>
        <taxon>Trichocomaceae</taxon>
        <taxon>Talaromyces</taxon>
        <taxon>Talaromyces sect. Trachyspermi</taxon>
    </lineage>
</organism>
<evidence type="ECO:0000256" key="6">
    <source>
        <dbReference type="ARBA" id="ARBA00023136"/>
    </source>
</evidence>
<evidence type="ECO:0000256" key="8">
    <source>
        <dbReference type="SAM" id="MobiDB-lite"/>
    </source>
</evidence>
<feature type="transmembrane region" description="Helical" evidence="9">
    <location>
        <begin position="12"/>
        <end position="30"/>
    </location>
</feature>
<keyword evidence="6 9" id="KW-0472">Membrane</keyword>
<dbReference type="Gene3D" id="1.20.1250.20">
    <property type="entry name" value="MFS general substrate transporter like domains"/>
    <property type="match status" value="1"/>
</dbReference>
<keyword evidence="11" id="KW-1185">Reference proteome</keyword>
<dbReference type="RefSeq" id="XP_020120761.1">
    <property type="nucleotide sequence ID" value="XM_020266441.1"/>
</dbReference>
<dbReference type="GeneID" id="31003904"/>
<dbReference type="AlphaFoldDB" id="A0A1Q5Q9L0"/>
<keyword evidence="3 7" id="KW-0813">Transport</keyword>
<comment type="similarity">
    <text evidence="2 7">Belongs to the major facilitator superfamily. Sugar transporter (TC 2.A.1.1) family.</text>
</comment>